<evidence type="ECO:0000256" key="5">
    <source>
        <dbReference type="ARBA" id="ARBA00023136"/>
    </source>
</evidence>
<dbReference type="PANTHER" id="PTHR19282:SF521">
    <property type="entry name" value="IP01817P-RELATED"/>
    <property type="match status" value="1"/>
</dbReference>
<organism evidence="7 8">
    <name type="scientific">Henosepilachna vigintioctopunctata</name>
    <dbReference type="NCBI Taxonomy" id="420089"/>
    <lineage>
        <taxon>Eukaryota</taxon>
        <taxon>Metazoa</taxon>
        <taxon>Ecdysozoa</taxon>
        <taxon>Arthropoda</taxon>
        <taxon>Hexapoda</taxon>
        <taxon>Insecta</taxon>
        <taxon>Pterygota</taxon>
        <taxon>Neoptera</taxon>
        <taxon>Endopterygota</taxon>
        <taxon>Coleoptera</taxon>
        <taxon>Polyphaga</taxon>
        <taxon>Cucujiformia</taxon>
        <taxon>Coccinelloidea</taxon>
        <taxon>Coccinellidae</taxon>
        <taxon>Epilachninae</taxon>
        <taxon>Epilachnini</taxon>
        <taxon>Henosepilachna</taxon>
    </lineage>
</organism>
<evidence type="ECO:0000313" key="7">
    <source>
        <dbReference type="EMBL" id="KAK9877356.1"/>
    </source>
</evidence>
<comment type="caution">
    <text evidence="7">The sequence shown here is derived from an EMBL/GenBank/DDBJ whole genome shotgun (WGS) entry which is preliminary data.</text>
</comment>
<dbReference type="PRINTS" id="PR00259">
    <property type="entry name" value="TMFOUR"/>
</dbReference>
<dbReference type="InterPro" id="IPR008952">
    <property type="entry name" value="Tetraspanin_EC2_sf"/>
</dbReference>
<dbReference type="AlphaFoldDB" id="A0AAW1U9I2"/>
<evidence type="ECO:0000313" key="8">
    <source>
        <dbReference type="Proteomes" id="UP001431783"/>
    </source>
</evidence>
<dbReference type="InterPro" id="IPR018499">
    <property type="entry name" value="Tetraspanin/Peripherin"/>
</dbReference>
<comment type="subcellular location">
    <subcellularLocation>
        <location evidence="1">Membrane</location>
        <topology evidence="1">Multi-pass membrane protein</topology>
    </subcellularLocation>
</comment>
<dbReference type="PANTHER" id="PTHR19282">
    <property type="entry name" value="TETRASPANIN"/>
    <property type="match status" value="1"/>
</dbReference>
<dbReference type="InterPro" id="IPR018503">
    <property type="entry name" value="Tetraspanin_CS"/>
</dbReference>
<evidence type="ECO:0000256" key="2">
    <source>
        <dbReference type="ARBA" id="ARBA00006840"/>
    </source>
</evidence>
<feature type="transmembrane region" description="Helical" evidence="6">
    <location>
        <begin position="240"/>
        <end position="263"/>
    </location>
</feature>
<dbReference type="SUPFAM" id="SSF48652">
    <property type="entry name" value="Tetraspanin"/>
    <property type="match status" value="1"/>
</dbReference>
<accession>A0AAW1U9I2</accession>
<reference evidence="7 8" key="1">
    <citation type="submission" date="2023-03" db="EMBL/GenBank/DDBJ databases">
        <title>Genome insight into feeding habits of ladybird beetles.</title>
        <authorList>
            <person name="Li H.-S."/>
            <person name="Huang Y.-H."/>
            <person name="Pang H."/>
        </authorList>
    </citation>
    <scope>NUCLEOTIDE SEQUENCE [LARGE SCALE GENOMIC DNA]</scope>
    <source>
        <strain evidence="7">SYSU_2023b</strain>
        <tissue evidence="7">Whole body</tissue>
    </source>
</reference>
<dbReference type="Pfam" id="PF00335">
    <property type="entry name" value="Tetraspanin"/>
    <property type="match status" value="1"/>
</dbReference>
<name>A0AAW1U9I2_9CUCU</name>
<feature type="transmembrane region" description="Helical" evidence="6">
    <location>
        <begin position="127"/>
        <end position="150"/>
    </location>
</feature>
<evidence type="ECO:0000256" key="6">
    <source>
        <dbReference type="SAM" id="Phobius"/>
    </source>
</evidence>
<dbReference type="CDD" id="cd03127">
    <property type="entry name" value="tetraspanin_LEL"/>
    <property type="match status" value="1"/>
</dbReference>
<proteinExistence type="inferred from homology"/>
<gene>
    <name evidence="7" type="ORF">WA026_017753</name>
</gene>
<keyword evidence="4 6" id="KW-1133">Transmembrane helix</keyword>
<dbReference type="Gene3D" id="1.10.1450.10">
    <property type="entry name" value="Tetraspanin"/>
    <property type="match status" value="1"/>
</dbReference>
<evidence type="ECO:0000256" key="3">
    <source>
        <dbReference type="ARBA" id="ARBA00022692"/>
    </source>
</evidence>
<dbReference type="EMBL" id="JARQZJ010000041">
    <property type="protein sequence ID" value="KAK9877356.1"/>
    <property type="molecule type" value="Genomic_DNA"/>
</dbReference>
<evidence type="ECO:0000256" key="4">
    <source>
        <dbReference type="ARBA" id="ARBA00022989"/>
    </source>
</evidence>
<comment type="similarity">
    <text evidence="2">Belongs to the tetraspanin (TM4SF) family.</text>
</comment>
<evidence type="ECO:0008006" key="9">
    <source>
        <dbReference type="Google" id="ProtNLM"/>
    </source>
</evidence>
<dbReference type="Proteomes" id="UP001431783">
    <property type="component" value="Unassembled WGS sequence"/>
</dbReference>
<protein>
    <recommendedName>
        <fullName evidence="9">Tetraspanin</fullName>
    </recommendedName>
</protein>
<feature type="transmembrane region" description="Helical" evidence="6">
    <location>
        <begin position="65"/>
        <end position="83"/>
    </location>
</feature>
<sequence length="276" mass="30741">MRLRRNNTPDVLNDTSDEIVMLSQKQIHRFLEIKCHFALSITNMEATITSSIVNVNTMETQSKHLAGLAMIILGCVFKFSFMSKISNDAIPPAYGVAPIITIVVGAVVFITAFFGCCGAVRESTCMLTTYAVILLSIFIIQIAIGVFAFLQLKDSTDFHRDLEKGLRKPFENYPKNREVVDGLQEILQCCGINGPEYWNNQIPPSCCTNEDKTCSISSRNLHQHGCVDELYHFLEKSSTILGYVIIGIAATELIGALFGLCLASSIRNHYRRNIYA</sequence>
<dbReference type="PROSITE" id="PS00421">
    <property type="entry name" value="TM4_1"/>
    <property type="match status" value="1"/>
</dbReference>
<keyword evidence="5 6" id="KW-0472">Membrane</keyword>
<keyword evidence="3 6" id="KW-0812">Transmembrane</keyword>
<dbReference type="GO" id="GO:0005886">
    <property type="term" value="C:plasma membrane"/>
    <property type="evidence" value="ECO:0007669"/>
    <property type="project" value="TreeGrafter"/>
</dbReference>
<feature type="transmembrane region" description="Helical" evidence="6">
    <location>
        <begin position="95"/>
        <end position="120"/>
    </location>
</feature>
<keyword evidence="8" id="KW-1185">Reference proteome</keyword>
<evidence type="ECO:0000256" key="1">
    <source>
        <dbReference type="ARBA" id="ARBA00004141"/>
    </source>
</evidence>